<accession>A0A1J0AA39</accession>
<evidence type="ECO:0000313" key="1">
    <source>
        <dbReference type="EMBL" id="APB32808.1"/>
    </source>
</evidence>
<dbReference type="Pfam" id="PF01724">
    <property type="entry name" value="DUF29"/>
    <property type="match status" value="1"/>
</dbReference>
<gene>
    <name evidence="1" type="ORF">GlitD10_0496</name>
</gene>
<dbReference type="PANTHER" id="PTHR34235:SF1">
    <property type="entry name" value="SLR0416 PROTEIN"/>
    <property type="match status" value="1"/>
</dbReference>
<dbReference type="Proteomes" id="UP000180235">
    <property type="component" value="Chromosome"/>
</dbReference>
<dbReference type="InterPro" id="IPR002636">
    <property type="entry name" value="DUF29"/>
</dbReference>
<dbReference type="AlphaFoldDB" id="A0A1J0AA39"/>
<dbReference type="RefSeq" id="WP_071453493.1">
    <property type="nucleotide sequence ID" value="NZ_CP017675.1"/>
</dbReference>
<dbReference type="KEGG" id="glt:GlitD10_0496"/>
<evidence type="ECO:0000313" key="2">
    <source>
        <dbReference type="Proteomes" id="UP000180235"/>
    </source>
</evidence>
<evidence type="ECO:0008006" key="3">
    <source>
        <dbReference type="Google" id="ProtNLM"/>
    </source>
</evidence>
<reference evidence="1 2" key="1">
    <citation type="submission" date="2016-10" db="EMBL/GenBank/DDBJ databases">
        <title>Description of Gloeomargarita lithophora gen. nov., sp. nov., a thylakoid-bearing basal-branching cyanobacterium with intracellular carbonates, and proposal for Gloeomargaritales ord. nov.</title>
        <authorList>
            <person name="Moreira D."/>
            <person name="Tavera R."/>
            <person name="Benzerara K."/>
            <person name="Skouri-Panet F."/>
            <person name="Couradeau E."/>
            <person name="Gerard E."/>
            <person name="Loussert C."/>
            <person name="Novelo E."/>
            <person name="Zivanovic Y."/>
            <person name="Lopez-Garcia P."/>
        </authorList>
    </citation>
    <scope>NUCLEOTIDE SEQUENCE [LARGE SCALE GENOMIC DNA]</scope>
    <source>
        <strain evidence="1 2">D10</strain>
    </source>
</reference>
<dbReference type="EMBL" id="CP017675">
    <property type="protein sequence ID" value="APB32808.1"/>
    <property type="molecule type" value="Genomic_DNA"/>
</dbReference>
<dbReference type="Gene3D" id="1.20.1220.20">
    <property type="entry name" value="Uncharcterised protein PF01724"/>
    <property type="match status" value="1"/>
</dbReference>
<proteinExistence type="predicted"/>
<dbReference type="OrthoDB" id="495351at2"/>
<dbReference type="PANTHER" id="PTHR34235">
    <property type="entry name" value="SLR1203 PROTEIN-RELATED"/>
    <property type="match status" value="1"/>
</dbReference>
<sequence length="142" mass="16211">MEELMTLRNYLLAGDITSALTLVDEMEEMSKDDKISNIASYAVILLLHLIKQQIEQRTTKSWDVSIRNSVRHINRKNKRRNAGGYYLTQYELLSSLQEVFNDAIDQASLEVANDSYDSEQLSALVDRKAIIDKAMSLIVNDL</sequence>
<name>A0A1J0AA39_9CYAN</name>
<organism evidence="1 2">
    <name type="scientific">Gloeomargarita lithophora Alchichica-D10</name>
    <dbReference type="NCBI Taxonomy" id="1188229"/>
    <lineage>
        <taxon>Bacteria</taxon>
        <taxon>Bacillati</taxon>
        <taxon>Cyanobacteriota</taxon>
        <taxon>Cyanophyceae</taxon>
        <taxon>Gloeomargaritales</taxon>
        <taxon>Gloeomargaritaceae</taxon>
        <taxon>Gloeomargarita</taxon>
    </lineage>
</organism>
<keyword evidence="2" id="KW-1185">Reference proteome</keyword>
<protein>
    <recommendedName>
        <fullName evidence="3">DUF29 family protein</fullName>
    </recommendedName>
</protein>